<dbReference type="RefSeq" id="WP_077497848.1">
    <property type="nucleotide sequence ID" value="NZ_LS483409.1"/>
</dbReference>
<feature type="region of interest" description="Disordered" evidence="1">
    <location>
        <begin position="42"/>
        <end position="69"/>
    </location>
</feature>
<dbReference type="EMBL" id="LS483409">
    <property type="protein sequence ID" value="SQG80559.1"/>
    <property type="molecule type" value="Genomic_DNA"/>
</dbReference>
<name>A0AA94M5M9_9STRE</name>
<accession>A0AA94M5M9</accession>
<sequence length="133" mass="15804">MAEIQIKCVICGQAFISHTRNACYCSADCRRIGRGQKRKQWEDKTNYRELQRNRMKSRRELKAPQQIKSKPQKSVVFLEKRKSRKELIEFWENYKQDILESESPYFENPTHTVGGIDIHDVDFVEKVVQQLRG</sequence>
<dbReference type="AlphaFoldDB" id="A0AA94M5M9"/>
<proteinExistence type="predicted"/>
<evidence type="ECO:0000313" key="4">
    <source>
        <dbReference type="Proteomes" id="UP000249013"/>
    </source>
</evidence>
<organism evidence="2 4">
    <name type="scientific">Streptococcus gallolyticus</name>
    <dbReference type="NCBI Taxonomy" id="315405"/>
    <lineage>
        <taxon>Bacteria</taxon>
        <taxon>Bacillati</taxon>
        <taxon>Bacillota</taxon>
        <taxon>Bacilli</taxon>
        <taxon>Lactobacillales</taxon>
        <taxon>Streptococcaceae</taxon>
        <taxon>Streptococcus</taxon>
    </lineage>
</organism>
<evidence type="ECO:0000313" key="2">
    <source>
        <dbReference type="EMBL" id="SQG80559.1"/>
    </source>
</evidence>
<protein>
    <submittedName>
        <fullName evidence="2">Phage protein</fullName>
    </submittedName>
</protein>
<reference evidence="2 4" key="1">
    <citation type="submission" date="2018-06" db="EMBL/GenBank/DDBJ databases">
        <authorList>
            <consortium name="Pathogen Informatics"/>
            <person name="Doyle S."/>
        </authorList>
    </citation>
    <scope>NUCLEOTIDE SEQUENCE [LARGE SCALE GENOMIC DNA]</scope>
    <source>
        <strain evidence="2 4">NCTC13773</strain>
    </source>
</reference>
<gene>
    <name evidence="2" type="ORF">NCTC13773_02392</name>
    <name evidence="3" type="ORF">NCTC13773_02510</name>
</gene>
<dbReference type="EMBL" id="LS483409">
    <property type="protein sequence ID" value="SQG80675.1"/>
    <property type="molecule type" value="Genomic_DNA"/>
</dbReference>
<dbReference type="Proteomes" id="UP000249013">
    <property type="component" value="Chromosome 1"/>
</dbReference>
<evidence type="ECO:0000256" key="1">
    <source>
        <dbReference type="SAM" id="MobiDB-lite"/>
    </source>
</evidence>
<feature type="compositionally biased region" description="Basic and acidic residues" evidence="1">
    <location>
        <begin position="42"/>
        <end position="62"/>
    </location>
</feature>
<evidence type="ECO:0000313" key="3">
    <source>
        <dbReference type="EMBL" id="SQG80675.1"/>
    </source>
</evidence>